<dbReference type="PANTHER" id="PTHR32322:SF2">
    <property type="entry name" value="EAMA DOMAIN-CONTAINING PROTEIN"/>
    <property type="match status" value="1"/>
</dbReference>
<comment type="caution">
    <text evidence="8">The sequence shown here is derived from an EMBL/GenBank/DDBJ whole genome shotgun (WGS) entry which is preliminary data.</text>
</comment>
<feature type="transmembrane region" description="Helical" evidence="6">
    <location>
        <begin position="252"/>
        <end position="272"/>
    </location>
</feature>
<name>A0ABV2QS33_9MICO</name>
<sequence>MPSTTPPARSLSIVLQFVGMGVVWGSSFLFMKVALDGVSFTQVAWSRLVFGGLTLGVIVLLSRQRLPREPVVWLHFGVVAITNCVVPHLAFAWAEQYVSSGLASIYNAVTPITTALMVTLAFRIERLNRGQVLGIAIGILGVILIIAPWQHAGFTGDLAGQLACLLAAVCYGFSFGYIRTFLSHRPIPGATFAFLNIGIAGAIMLVLTPVIAWQPVQLTPQIVASLLALGILGTGVAYIWNINVLRAWGPTNASTVTYITPVVGVLLGVLVLGETFSINQPFGAALVLVGILFTQQRIRLARRSLVHAQ</sequence>
<dbReference type="EMBL" id="JBEPSJ010000005">
    <property type="protein sequence ID" value="MET4583896.1"/>
    <property type="molecule type" value="Genomic_DNA"/>
</dbReference>
<feature type="transmembrane region" description="Helical" evidence="6">
    <location>
        <begin position="278"/>
        <end position="294"/>
    </location>
</feature>
<evidence type="ECO:0000313" key="9">
    <source>
        <dbReference type="Proteomes" id="UP001549257"/>
    </source>
</evidence>
<evidence type="ECO:0000256" key="5">
    <source>
        <dbReference type="ARBA" id="ARBA00023136"/>
    </source>
</evidence>
<feature type="transmembrane region" description="Helical" evidence="6">
    <location>
        <begin position="158"/>
        <end position="178"/>
    </location>
</feature>
<evidence type="ECO:0000259" key="7">
    <source>
        <dbReference type="Pfam" id="PF00892"/>
    </source>
</evidence>
<dbReference type="InterPro" id="IPR000620">
    <property type="entry name" value="EamA_dom"/>
</dbReference>
<evidence type="ECO:0000256" key="2">
    <source>
        <dbReference type="ARBA" id="ARBA00007362"/>
    </source>
</evidence>
<feature type="domain" description="EamA" evidence="7">
    <location>
        <begin position="13"/>
        <end position="146"/>
    </location>
</feature>
<evidence type="ECO:0000256" key="3">
    <source>
        <dbReference type="ARBA" id="ARBA00022692"/>
    </source>
</evidence>
<dbReference type="Pfam" id="PF00892">
    <property type="entry name" value="EamA"/>
    <property type="match status" value="2"/>
</dbReference>
<feature type="transmembrane region" description="Helical" evidence="6">
    <location>
        <begin position="132"/>
        <end position="152"/>
    </location>
</feature>
<feature type="transmembrane region" description="Helical" evidence="6">
    <location>
        <begin position="100"/>
        <end position="120"/>
    </location>
</feature>
<dbReference type="PANTHER" id="PTHR32322">
    <property type="entry name" value="INNER MEMBRANE TRANSPORTER"/>
    <property type="match status" value="1"/>
</dbReference>
<feature type="transmembrane region" description="Helical" evidence="6">
    <location>
        <begin position="190"/>
        <end position="212"/>
    </location>
</feature>
<feature type="transmembrane region" description="Helical" evidence="6">
    <location>
        <begin position="218"/>
        <end position="240"/>
    </location>
</feature>
<proteinExistence type="inferred from homology"/>
<keyword evidence="9" id="KW-1185">Reference proteome</keyword>
<reference evidence="8 9" key="1">
    <citation type="submission" date="2024-06" db="EMBL/GenBank/DDBJ databases">
        <title>Sorghum-associated microbial communities from plants grown in Nebraska, USA.</title>
        <authorList>
            <person name="Schachtman D."/>
        </authorList>
    </citation>
    <scope>NUCLEOTIDE SEQUENCE [LARGE SCALE GENOMIC DNA]</scope>
    <source>
        <strain evidence="8 9">2857</strain>
    </source>
</reference>
<dbReference type="SUPFAM" id="SSF103481">
    <property type="entry name" value="Multidrug resistance efflux transporter EmrE"/>
    <property type="match status" value="2"/>
</dbReference>
<dbReference type="RefSeq" id="WP_354026062.1">
    <property type="nucleotide sequence ID" value="NZ_JBEPSJ010000005.1"/>
</dbReference>
<evidence type="ECO:0000256" key="4">
    <source>
        <dbReference type="ARBA" id="ARBA00022989"/>
    </source>
</evidence>
<feature type="transmembrane region" description="Helical" evidence="6">
    <location>
        <begin position="43"/>
        <end position="61"/>
    </location>
</feature>
<keyword evidence="4 6" id="KW-1133">Transmembrane helix</keyword>
<protein>
    <submittedName>
        <fullName evidence="8">Drug/metabolite transporter (DMT)-like permease</fullName>
    </submittedName>
</protein>
<keyword evidence="5 6" id="KW-0472">Membrane</keyword>
<comment type="subcellular location">
    <subcellularLocation>
        <location evidence="1">Membrane</location>
        <topology evidence="1">Multi-pass membrane protein</topology>
    </subcellularLocation>
</comment>
<accession>A0ABV2QS33</accession>
<dbReference type="Proteomes" id="UP001549257">
    <property type="component" value="Unassembled WGS sequence"/>
</dbReference>
<evidence type="ECO:0000313" key="8">
    <source>
        <dbReference type="EMBL" id="MET4583896.1"/>
    </source>
</evidence>
<keyword evidence="3 6" id="KW-0812">Transmembrane</keyword>
<gene>
    <name evidence="8" type="ORF">ABIE21_003427</name>
</gene>
<comment type="similarity">
    <text evidence="2">Belongs to the EamA transporter family.</text>
</comment>
<organism evidence="8 9">
    <name type="scientific">Conyzicola nivalis</name>
    <dbReference type="NCBI Taxonomy" id="1477021"/>
    <lineage>
        <taxon>Bacteria</taxon>
        <taxon>Bacillati</taxon>
        <taxon>Actinomycetota</taxon>
        <taxon>Actinomycetes</taxon>
        <taxon>Micrococcales</taxon>
        <taxon>Microbacteriaceae</taxon>
        <taxon>Conyzicola</taxon>
    </lineage>
</organism>
<feature type="transmembrane region" description="Helical" evidence="6">
    <location>
        <begin position="12"/>
        <end position="31"/>
    </location>
</feature>
<feature type="domain" description="EamA" evidence="7">
    <location>
        <begin position="159"/>
        <end position="294"/>
    </location>
</feature>
<dbReference type="InterPro" id="IPR037185">
    <property type="entry name" value="EmrE-like"/>
</dbReference>
<evidence type="ECO:0000256" key="1">
    <source>
        <dbReference type="ARBA" id="ARBA00004141"/>
    </source>
</evidence>
<dbReference type="InterPro" id="IPR050638">
    <property type="entry name" value="AA-Vitamin_Transporters"/>
</dbReference>
<evidence type="ECO:0000256" key="6">
    <source>
        <dbReference type="SAM" id="Phobius"/>
    </source>
</evidence>
<feature type="transmembrane region" description="Helical" evidence="6">
    <location>
        <begin position="73"/>
        <end position="94"/>
    </location>
</feature>